<dbReference type="EMBL" id="GGFK01014884">
    <property type="protein sequence ID" value="MBW48205.1"/>
    <property type="molecule type" value="Transcribed_RNA"/>
</dbReference>
<name>A0A2M4B576_9DIPT</name>
<organism evidence="1">
    <name type="scientific">Anopheles triannulatus</name>
    <dbReference type="NCBI Taxonomy" id="58253"/>
    <lineage>
        <taxon>Eukaryota</taxon>
        <taxon>Metazoa</taxon>
        <taxon>Ecdysozoa</taxon>
        <taxon>Arthropoda</taxon>
        <taxon>Hexapoda</taxon>
        <taxon>Insecta</taxon>
        <taxon>Pterygota</taxon>
        <taxon>Neoptera</taxon>
        <taxon>Endopterygota</taxon>
        <taxon>Diptera</taxon>
        <taxon>Nematocera</taxon>
        <taxon>Culicoidea</taxon>
        <taxon>Culicidae</taxon>
        <taxon>Anophelinae</taxon>
        <taxon>Anopheles</taxon>
    </lineage>
</organism>
<sequence>MRRPRPAVSRAIAMATVMWRSGCAMRRRASATARITPRGYGVRCAIGTFTVNRRMVASVITSVLRAAC</sequence>
<accession>A0A2M4B576</accession>
<proteinExistence type="predicted"/>
<dbReference type="AlphaFoldDB" id="A0A2M4B576"/>
<reference evidence="1" key="1">
    <citation type="submission" date="2018-01" db="EMBL/GenBank/DDBJ databases">
        <title>An insight into the sialome of Amazonian anophelines.</title>
        <authorList>
            <person name="Ribeiro J.M."/>
            <person name="Scarpassa V."/>
            <person name="Calvo E."/>
        </authorList>
    </citation>
    <scope>NUCLEOTIDE SEQUENCE</scope>
    <source>
        <tissue evidence="1">Salivary glands</tissue>
    </source>
</reference>
<protein>
    <submittedName>
        <fullName evidence="1">Putative secreted protein</fullName>
    </submittedName>
</protein>
<evidence type="ECO:0000313" key="1">
    <source>
        <dbReference type="EMBL" id="MBW48205.1"/>
    </source>
</evidence>